<comment type="caution">
    <text evidence="13">The sequence shown here is derived from an EMBL/GenBank/DDBJ whole genome shotgun (WGS) entry which is preliminary data.</text>
</comment>
<name>A0A9W9ZTT2_9CNID</name>
<dbReference type="Gene3D" id="3.90.550.50">
    <property type="match status" value="1"/>
</dbReference>
<keyword evidence="6 11" id="KW-0735">Signal-anchor</keyword>
<keyword evidence="10" id="KW-0325">Glycoprotein</keyword>
<evidence type="ECO:0000256" key="3">
    <source>
        <dbReference type="ARBA" id="ARBA00022676"/>
    </source>
</evidence>
<dbReference type="FunFam" id="3.90.550.50:FF:000001">
    <property type="entry name" value="Hexosyltransferase"/>
    <property type="match status" value="1"/>
</dbReference>
<dbReference type="EC" id="2.4.1.-" evidence="11"/>
<feature type="region of interest" description="Disordered" evidence="12">
    <location>
        <begin position="40"/>
        <end position="68"/>
    </location>
</feature>
<gene>
    <name evidence="13" type="ORF">OS493_001064</name>
</gene>
<keyword evidence="4" id="KW-0808">Transferase</keyword>
<organism evidence="13 14">
    <name type="scientific">Desmophyllum pertusum</name>
    <dbReference type="NCBI Taxonomy" id="174260"/>
    <lineage>
        <taxon>Eukaryota</taxon>
        <taxon>Metazoa</taxon>
        <taxon>Cnidaria</taxon>
        <taxon>Anthozoa</taxon>
        <taxon>Hexacorallia</taxon>
        <taxon>Scleractinia</taxon>
        <taxon>Caryophylliina</taxon>
        <taxon>Caryophylliidae</taxon>
        <taxon>Desmophyllum</taxon>
    </lineage>
</organism>
<evidence type="ECO:0000256" key="6">
    <source>
        <dbReference type="ARBA" id="ARBA00022968"/>
    </source>
</evidence>
<dbReference type="SUPFAM" id="SSF53448">
    <property type="entry name" value="Nucleotide-diphospho-sugar transferases"/>
    <property type="match status" value="1"/>
</dbReference>
<dbReference type="GO" id="GO:0006493">
    <property type="term" value="P:protein O-linked glycosylation"/>
    <property type="evidence" value="ECO:0007669"/>
    <property type="project" value="TreeGrafter"/>
</dbReference>
<protein>
    <recommendedName>
        <fullName evidence="11">Hexosyltransferase</fullName>
        <ecNumber evidence="11">2.4.1.-</ecNumber>
    </recommendedName>
</protein>
<evidence type="ECO:0000256" key="9">
    <source>
        <dbReference type="ARBA" id="ARBA00023136"/>
    </source>
</evidence>
<keyword evidence="14" id="KW-1185">Reference proteome</keyword>
<feature type="transmembrane region" description="Helical" evidence="11">
    <location>
        <begin position="12"/>
        <end position="30"/>
    </location>
</feature>
<dbReference type="InterPro" id="IPR029044">
    <property type="entry name" value="Nucleotide-diphossugar_trans"/>
</dbReference>
<evidence type="ECO:0000256" key="2">
    <source>
        <dbReference type="ARBA" id="ARBA00008661"/>
    </source>
</evidence>
<dbReference type="GO" id="GO:0000139">
    <property type="term" value="C:Golgi membrane"/>
    <property type="evidence" value="ECO:0007669"/>
    <property type="project" value="UniProtKB-SubCell"/>
</dbReference>
<reference evidence="13" key="1">
    <citation type="submission" date="2023-01" db="EMBL/GenBank/DDBJ databases">
        <title>Genome assembly of the deep-sea coral Lophelia pertusa.</title>
        <authorList>
            <person name="Herrera S."/>
            <person name="Cordes E."/>
        </authorList>
    </citation>
    <scope>NUCLEOTIDE SEQUENCE</scope>
    <source>
        <strain evidence="13">USNM1676648</strain>
        <tissue evidence="13">Polyp</tissue>
    </source>
</reference>
<dbReference type="PANTHER" id="PTHR11214">
    <property type="entry name" value="BETA-1,3-N-ACETYLGLUCOSAMINYLTRANSFERASE"/>
    <property type="match status" value="1"/>
</dbReference>
<evidence type="ECO:0000256" key="10">
    <source>
        <dbReference type="ARBA" id="ARBA00023180"/>
    </source>
</evidence>
<dbReference type="AlphaFoldDB" id="A0A9W9ZTT2"/>
<dbReference type="EMBL" id="MU825873">
    <property type="protein sequence ID" value="KAJ7387721.1"/>
    <property type="molecule type" value="Genomic_DNA"/>
</dbReference>
<keyword evidence="9 11" id="KW-0472">Membrane</keyword>
<comment type="similarity">
    <text evidence="2 11">Belongs to the glycosyltransferase 31 family.</text>
</comment>
<dbReference type="PANTHER" id="PTHR11214:SF3">
    <property type="entry name" value="BETA-1,3-GALACTOSYLTRANSFERASE 6"/>
    <property type="match status" value="1"/>
</dbReference>
<evidence type="ECO:0000256" key="12">
    <source>
        <dbReference type="SAM" id="MobiDB-lite"/>
    </source>
</evidence>
<evidence type="ECO:0000256" key="11">
    <source>
        <dbReference type="RuleBase" id="RU363063"/>
    </source>
</evidence>
<evidence type="ECO:0000256" key="7">
    <source>
        <dbReference type="ARBA" id="ARBA00022989"/>
    </source>
</evidence>
<dbReference type="GO" id="GO:0016758">
    <property type="term" value="F:hexosyltransferase activity"/>
    <property type="evidence" value="ECO:0007669"/>
    <property type="project" value="InterPro"/>
</dbReference>
<dbReference type="Pfam" id="PF01762">
    <property type="entry name" value="Galactosyl_T"/>
    <property type="match status" value="1"/>
</dbReference>
<evidence type="ECO:0000313" key="14">
    <source>
        <dbReference type="Proteomes" id="UP001163046"/>
    </source>
</evidence>
<evidence type="ECO:0000256" key="5">
    <source>
        <dbReference type="ARBA" id="ARBA00022692"/>
    </source>
</evidence>
<evidence type="ECO:0000313" key="13">
    <source>
        <dbReference type="EMBL" id="KAJ7387721.1"/>
    </source>
</evidence>
<dbReference type="OrthoDB" id="10071348at2759"/>
<proteinExistence type="inferred from homology"/>
<keyword evidence="3 11" id="KW-0328">Glycosyltransferase</keyword>
<sequence>MAWRVRKIVRYFIVVLPIVVCLQLGFSLYVDFVSWKCMSSTSRTTSSSPFCKELGSKQESGNETTTTTTVPPYWKPLKKTLITNRTCAQNYSLLILVSSAPANLQRRNNIRKTWAFESTFKPRWTTVFLVAQSRIQTESNSLIKEDEVYGDLVRADYYDHYWNQTLKIQMGFQWATKYCKFSFLLKTDDDVFVNAPGVLSFLSEPTTLKEQLYVGNHYTNPDVYRGGKWKVTIEEYSESHYPDFCPGFGFVLSHDVVVTFVKAFAFVPYFRLDDVYVGMLANKTGIKIIHNEGFEVYPPIMRKCSPHEGTLVRHGTGRLLLN</sequence>
<keyword evidence="8 11" id="KW-0333">Golgi apparatus</keyword>
<accession>A0A9W9ZTT2</accession>
<evidence type="ECO:0000256" key="1">
    <source>
        <dbReference type="ARBA" id="ARBA00004323"/>
    </source>
</evidence>
<keyword evidence="7 11" id="KW-1133">Transmembrane helix</keyword>
<dbReference type="Proteomes" id="UP001163046">
    <property type="component" value="Unassembled WGS sequence"/>
</dbReference>
<evidence type="ECO:0000256" key="8">
    <source>
        <dbReference type="ARBA" id="ARBA00023034"/>
    </source>
</evidence>
<dbReference type="InterPro" id="IPR002659">
    <property type="entry name" value="Glyco_trans_31"/>
</dbReference>
<keyword evidence="5 11" id="KW-0812">Transmembrane</keyword>
<evidence type="ECO:0000256" key="4">
    <source>
        <dbReference type="ARBA" id="ARBA00022679"/>
    </source>
</evidence>
<comment type="subcellular location">
    <subcellularLocation>
        <location evidence="1 11">Golgi apparatus membrane</location>
        <topology evidence="1 11">Single-pass type II membrane protein</topology>
    </subcellularLocation>
</comment>